<evidence type="ECO:0000256" key="2">
    <source>
        <dbReference type="ARBA" id="ARBA00022475"/>
    </source>
</evidence>
<keyword evidence="13" id="KW-1185">Reference proteome</keyword>
<dbReference type="PROSITE" id="PS50262">
    <property type="entry name" value="G_PROTEIN_RECEP_F1_2"/>
    <property type="match status" value="1"/>
</dbReference>
<keyword evidence="4 10" id="KW-1133">Transmembrane helix</keyword>
<dbReference type="Proteomes" id="UP001166052">
    <property type="component" value="Unassembled WGS sequence"/>
</dbReference>
<evidence type="ECO:0000256" key="4">
    <source>
        <dbReference type="ARBA" id="ARBA00022989"/>
    </source>
</evidence>
<accession>A0ABS2YR58</accession>
<evidence type="ECO:0000313" key="12">
    <source>
        <dbReference type="EMBL" id="MBN3288970.1"/>
    </source>
</evidence>
<feature type="transmembrane region" description="Helical" evidence="10">
    <location>
        <begin position="199"/>
        <end position="219"/>
    </location>
</feature>
<feature type="transmembrane region" description="Helical" evidence="10">
    <location>
        <begin position="32"/>
        <end position="56"/>
    </location>
</feature>
<dbReference type="SUPFAM" id="SSF81321">
    <property type="entry name" value="Family A G protein-coupled receptor-like"/>
    <property type="match status" value="2"/>
</dbReference>
<dbReference type="Gene3D" id="1.20.1070.10">
    <property type="entry name" value="Rhodopsin 7-helix transmembrane proteins"/>
    <property type="match status" value="2"/>
</dbReference>
<evidence type="ECO:0000256" key="6">
    <source>
        <dbReference type="ARBA" id="ARBA00023136"/>
    </source>
</evidence>
<keyword evidence="8 9" id="KW-0807">Transducer</keyword>
<evidence type="ECO:0000256" key="7">
    <source>
        <dbReference type="ARBA" id="ARBA00023170"/>
    </source>
</evidence>
<proteinExistence type="inferred from homology"/>
<reference evidence="12" key="1">
    <citation type="journal article" date="2021" name="Cell">
        <title>Tracing the genetic footprints of vertebrate landing in non-teleost ray-finned fishes.</title>
        <authorList>
            <person name="Bi X."/>
            <person name="Wang K."/>
            <person name="Yang L."/>
            <person name="Pan H."/>
            <person name="Jiang H."/>
            <person name="Wei Q."/>
            <person name="Fang M."/>
            <person name="Yu H."/>
            <person name="Zhu C."/>
            <person name="Cai Y."/>
            <person name="He Y."/>
            <person name="Gan X."/>
            <person name="Zeng H."/>
            <person name="Yu D."/>
            <person name="Zhu Y."/>
            <person name="Jiang H."/>
            <person name="Qiu Q."/>
            <person name="Yang H."/>
            <person name="Zhang Y.E."/>
            <person name="Wang W."/>
            <person name="Zhu M."/>
            <person name="He S."/>
            <person name="Zhang G."/>
        </authorList>
    </citation>
    <scope>NUCLEOTIDE SEQUENCE</scope>
    <source>
        <strain evidence="12">Bchr_001</strain>
    </source>
</reference>
<feature type="non-terminal residue" evidence="12">
    <location>
        <position position="1"/>
    </location>
</feature>
<comment type="caution">
    <text evidence="12">The sequence shown here is derived from an EMBL/GenBank/DDBJ whole genome shotgun (WGS) entry which is preliminary data.</text>
</comment>
<gene>
    <name evidence="12" type="primary">Taar3</name>
    <name evidence="12" type="ORF">GTO92_0009735</name>
</gene>
<dbReference type="EMBL" id="JAAWVN010000232">
    <property type="protein sequence ID" value="MBN3288970.1"/>
    <property type="molecule type" value="Genomic_DNA"/>
</dbReference>
<dbReference type="InterPro" id="IPR050569">
    <property type="entry name" value="TAAR"/>
</dbReference>
<keyword evidence="5 9" id="KW-0297">G-protein coupled receptor</keyword>
<feature type="transmembrane region" description="Helical" evidence="10">
    <location>
        <begin position="105"/>
        <end position="131"/>
    </location>
</feature>
<dbReference type="Pfam" id="PF00001">
    <property type="entry name" value="7tm_1"/>
    <property type="match status" value="2"/>
</dbReference>
<dbReference type="PROSITE" id="PS00237">
    <property type="entry name" value="G_PROTEIN_RECEP_F1_1"/>
    <property type="match status" value="1"/>
</dbReference>
<dbReference type="InterPro" id="IPR017452">
    <property type="entry name" value="GPCR_Rhodpsn_7TM"/>
</dbReference>
<dbReference type="SMART" id="SM01381">
    <property type="entry name" value="7TM_GPCR_Srsx"/>
    <property type="match status" value="1"/>
</dbReference>
<protein>
    <submittedName>
        <fullName evidence="12">TAAR3 protein</fullName>
    </submittedName>
</protein>
<dbReference type="CDD" id="cd15055">
    <property type="entry name" value="7tmA_TAARs"/>
    <property type="match status" value="1"/>
</dbReference>
<organism evidence="12 13">
    <name type="scientific">Polypterus senegalus</name>
    <name type="common">Senegal bichir</name>
    <dbReference type="NCBI Taxonomy" id="55291"/>
    <lineage>
        <taxon>Eukaryota</taxon>
        <taxon>Metazoa</taxon>
        <taxon>Chordata</taxon>
        <taxon>Craniata</taxon>
        <taxon>Vertebrata</taxon>
        <taxon>Euteleostomi</taxon>
        <taxon>Actinopterygii</taxon>
        <taxon>Polypteriformes</taxon>
        <taxon>Polypteridae</taxon>
        <taxon>Polypterus</taxon>
    </lineage>
</organism>
<evidence type="ECO:0000256" key="8">
    <source>
        <dbReference type="ARBA" id="ARBA00023224"/>
    </source>
</evidence>
<feature type="non-terminal residue" evidence="12">
    <location>
        <position position="465"/>
    </location>
</feature>
<comment type="similarity">
    <text evidence="9">Belongs to the G-protein coupled receptor 1 family.</text>
</comment>
<feature type="transmembrane region" description="Helical" evidence="10">
    <location>
        <begin position="143"/>
        <end position="162"/>
    </location>
</feature>
<evidence type="ECO:0000256" key="10">
    <source>
        <dbReference type="SAM" id="Phobius"/>
    </source>
</evidence>
<keyword evidence="2" id="KW-1003">Cell membrane</keyword>
<evidence type="ECO:0000259" key="11">
    <source>
        <dbReference type="PROSITE" id="PS50262"/>
    </source>
</evidence>
<dbReference type="PANTHER" id="PTHR24249:SF381">
    <property type="entry name" value="TRACE AMINE ASSOCIATED RECEPTOR 19P-RELATED"/>
    <property type="match status" value="1"/>
</dbReference>
<comment type="subcellular location">
    <subcellularLocation>
        <location evidence="1">Cell membrane</location>
        <topology evidence="1">Multi-pass membrane protein</topology>
    </subcellularLocation>
</comment>
<sequence length="465" mass="51985">MQDELFDHVEYFCSYPGNVSCSKAVRTPSASLLLYILAGVLVIVTFCGNLVVIISISHFNQLHTPTNLLILSLAVADFFVGVFIMPIIIIQSIETCWYFGKLFCYIYTFFIVLLTTVSMIHLAMIAIDRYIAICHPLTYSNKITVQIGATAVAAIWISSATYSGTMILSGGNTEGVIGVDPCPGDCALVFNSTWATIDLIFSFLLPVFIMVTLYSKIFLIAKRHAKTISTQQRSSLGKNTNISKNSERKAAKTLGIVVTVFILCQPGDLPWRRGHSYSVPQANDAPGYQYMVKLTCSTSTLALEPSPSVQPAAHEPRASHCPRLPVPDPSRSDWSVHRSTLYAHVFVVAKRQVSAISAQQRLFNQQRKNNISKKSERKAAKTLGIVISIFLSCWLPYYSYTVINQFFSLPPYLYNILTWIAYLNSGMNPIIYAFFYPWFRKSFRLLITLRICTTGSSLVNVFNEN</sequence>
<feature type="transmembrane region" description="Helical" evidence="10">
    <location>
        <begin position="412"/>
        <end position="435"/>
    </location>
</feature>
<keyword evidence="3 9" id="KW-0812">Transmembrane</keyword>
<evidence type="ECO:0000313" key="13">
    <source>
        <dbReference type="Proteomes" id="UP001166052"/>
    </source>
</evidence>
<evidence type="ECO:0000256" key="1">
    <source>
        <dbReference type="ARBA" id="ARBA00004651"/>
    </source>
</evidence>
<dbReference type="PANTHER" id="PTHR24249">
    <property type="entry name" value="HISTAMINE RECEPTOR-RELATED G-PROTEIN COUPLED RECEPTOR"/>
    <property type="match status" value="1"/>
</dbReference>
<feature type="transmembrane region" description="Helical" evidence="10">
    <location>
        <begin position="382"/>
        <end position="400"/>
    </location>
</feature>
<evidence type="ECO:0000256" key="5">
    <source>
        <dbReference type="ARBA" id="ARBA00023040"/>
    </source>
</evidence>
<name>A0ABS2YR58_POLSE</name>
<dbReference type="PRINTS" id="PR00237">
    <property type="entry name" value="GPCRRHODOPSN"/>
</dbReference>
<evidence type="ECO:0000256" key="3">
    <source>
        <dbReference type="ARBA" id="ARBA00022692"/>
    </source>
</evidence>
<keyword evidence="7 9" id="KW-0675">Receptor</keyword>
<evidence type="ECO:0000256" key="9">
    <source>
        <dbReference type="RuleBase" id="RU000688"/>
    </source>
</evidence>
<dbReference type="InterPro" id="IPR000276">
    <property type="entry name" value="GPCR_Rhodpsn"/>
</dbReference>
<feature type="transmembrane region" description="Helical" evidence="10">
    <location>
        <begin position="68"/>
        <end position="93"/>
    </location>
</feature>
<feature type="domain" description="G-protein coupled receptors family 1 profile" evidence="11">
    <location>
        <begin position="48"/>
        <end position="432"/>
    </location>
</feature>
<keyword evidence="6 10" id="KW-0472">Membrane</keyword>